<accession>A0A2R3Z4B3</accession>
<evidence type="ECO:0000256" key="1">
    <source>
        <dbReference type="ARBA" id="ARBA00004236"/>
    </source>
</evidence>
<dbReference type="NCBIfam" id="TIGR04283">
    <property type="entry name" value="glyco_like_mftF"/>
    <property type="match status" value="1"/>
</dbReference>
<dbReference type="GO" id="GO:0005886">
    <property type="term" value="C:plasma membrane"/>
    <property type="evidence" value="ECO:0007669"/>
    <property type="project" value="UniProtKB-SubCell"/>
</dbReference>
<keyword evidence="4 7" id="KW-0808">Transferase</keyword>
<dbReference type="GO" id="GO:0016757">
    <property type="term" value="F:glycosyltransferase activity"/>
    <property type="evidence" value="ECO:0007669"/>
    <property type="project" value="UniProtKB-KW"/>
</dbReference>
<dbReference type="InterPro" id="IPR026461">
    <property type="entry name" value="Trfase_2_rSAM/seldom_assoc"/>
</dbReference>
<dbReference type="InterPro" id="IPR001173">
    <property type="entry name" value="Glyco_trans_2-like"/>
</dbReference>
<dbReference type="PANTHER" id="PTHR43646:SF2">
    <property type="entry name" value="GLYCOSYLTRANSFERASE 2-LIKE DOMAIN-CONTAINING PROTEIN"/>
    <property type="match status" value="1"/>
</dbReference>
<evidence type="ECO:0000256" key="2">
    <source>
        <dbReference type="ARBA" id="ARBA00022475"/>
    </source>
</evidence>
<dbReference type="SUPFAM" id="SSF53448">
    <property type="entry name" value="Nucleotide-diphospho-sugar transferases"/>
    <property type="match status" value="1"/>
</dbReference>
<dbReference type="EMBL" id="CP028136">
    <property type="protein sequence ID" value="AVR45099.1"/>
    <property type="molecule type" value="Genomic_DNA"/>
</dbReference>
<name>A0A2R3Z4B3_9FLAO</name>
<keyword evidence="5" id="KW-0472">Membrane</keyword>
<evidence type="ECO:0000256" key="4">
    <source>
        <dbReference type="ARBA" id="ARBA00022679"/>
    </source>
</evidence>
<gene>
    <name evidence="7" type="ORF">C7S20_07350</name>
</gene>
<comment type="subcellular location">
    <subcellularLocation>
        <location evidence="1">Cell membrane</location>
    </subcellularLocation>
</comment>
<dbReference type="KEGG" id="grs:C7S20_07350"/>
<evidence type="ECO:0000256" key="5">
    <source>
        <dbReference type="ARBA" id="ARBA00023136"/>
    </source>
</evidence>
<keyword evidence="2" id="KW-1003">Cell membrane</keyword>
<dbReference type="OrthoDB" id="9810303at2"/>
<dbReference type="PANTHER" id="PTHR43646">
    <property type="entry name" value="GLYCOSYLTRANSFERASE"/>
    <property type="match status" value="1"/>
</dbReference>
<dbReference type="Pfam" id="PF00535">
    <property type="entry name" value="Glycos_transf_2"/>
    <property type="match status" value="1"/>
</dbReference>
<reference evidence="8" key="1">
    <citation type="submission" date="2018-03" db="EMBL/GenBank/DDBJ databases">
        <title>Gramella fulva sp. nov., isolated from a dry surface of tidal flat.</title>
        <authorList>
            <person name="Hwang S.H."/>
            <person name="Hwang W.M."/>
            <person name="Kang K."/>
            <person name="Ahn T.-Y."/>
        </authorList>
    </citation>
    <scope>NUCLEOTIDE SEQUENCE [LARGE SCALE GENOMIC DNA]</scope>
    <source>
        <strain evidence="8">SH35</strain>
    </source>
</reference>
<evidence type="ECO:0000313" key="7">
    <source>
        <dbReference type="EMBL" id="AVR45099.1"/>
    </source>
</evidence>
<feature type="domain" description="Glycosyltransferase 2-like" evidence="6">
    <location>
        <begin position="4"/>
        <end position="124"/>
    </location>
</feature>
<evidence type="ECO:0000259" key="6">
    <source>
        <dbReference type="Pfam" id="PF00535"/>
    </source>
</evidence>
<evidence type="ECO:0000256" key="3">
    <source>
        <dbReference type="ARBA" id="ARBA00022676"/>
    </source>
</evidence>
<dbReference type="InterPro" id="IPR029044">
    <property type="entry name" value="Nucleotide-diphossugar_trans"/>
</dbReference>
<evidence type="ECO:0000313" key="8">
    <source>
        <dbReference type="Proteomes" id="UP000241507"/>
    </source>
</evidence>
<keyword evidence="8" id="KW-1185">Reference proteome</keyword>
<proteinExistence type="predicted"/>
<keyword evidence="3" id="KW-0328">Glycosyltransferase</keyword>
<dbReference type="CDD" id="cd02522">
    <property type="entry name" value="GT_2_like_a"/>
    <property type="match status" value="1"/>
</dbReference>
<sequence>MKVSIIIPCLNEAPFLPNTIENCLGLEGDFEIIVIDGGSRDQTETVARSYDNVKFFRSPKGRSLQMNYGAKKAQGSVLLFLHADTLLPADAYLLIKKRLQKKGHIGGSFRLKLDTPHPFLKLYTWCSRFSLEFFTYGDHGIFIKKEVFEEIGGFREIPLMEDIEIQKRLRKKGKFKKLSKYVITSGRRFEKNGTVKQLIIDVLLVALYNIKVPPAKLKRFYSDHC</sequence>
<dbReference type="AlphaFoldDB" id="A0A2R3Z4B3"/>
<organism evidence="7 8">
    <name type="scientific">Christiangramia fulva</name>
    <dbReference type="NCBI Taxonomy" id="2126553"/>
    <lineage>
        <taxon>Bacteria</taxon>
        <taxon>Pseudomonadati</taxon>
        <taxon>Bacteroidota</taxon>
        <taxon>Flavobacteriia</taxon>
        <taxon>Flavobacteriales</taxon>
        <taxon>Flavobacteriaceae</taxon>
        <taxon>Christiangramia</taxon>
    </lineage>
</organism>
<dbReference type="Gene3D" id="3.90.550.10">
    <property type="entry name" value="Spore Coat Polysaccharide Biosynthesis Protein SpsA, Chain A"/>
    <property type="match status" value="1"/>
</dbReference>
<protein>
    <submittedName>
        <fullName evidence="7">Glycosyltransferase</fullName>
    </submittedName>
</protein>
<dbReference type="Proteomes" id="UP000241507">
    <property type="component" value="Chromosome"/>
</dbReference>
<dbReference type="RefSeq" id="WP_107011877.1">
    <property type="nucleotide sequence ID" value="NZ_CP028136.1"/>
</dbReference>